<evidence type="ECO:0000313" key="3">
    <source>
        <dbReference type="Proteomes" id="UP000725002"/>
    </source>
</evidence>
<dbReference type="Proteomes" id="UP000725002">
    <property type="component" value="Unassembled WGS sequence"/>
</dbReference>
<evidence type="ECO:0000313" key="2">
    <source>
        <dbReference type="EMBL" id="MBO8483012.1"/>
    </source>
</evidence>
<feature type="region of interest" description="Disordered" evidence="1">
    <location>
        <begin position="773"/>
        <end position="800"/>
    </location>
</feature>
<reference evidence="2" key="1">
    <citation type="submission" date="2020-10" db="EMBL/GenBank/DDBJ databases">
        <authorList>
            <person name="Gilroy R."/>
        </authorList>
    </citation>
    <scope>NUCLEOTIDE SEQUENCE</scope>
    <source>
        <strain evidence="2">G3-8215</strain>
    </source>
</reference>
<proteinExistence type="predicted"/>
<gene>
    <name evidence="2" type="ORF">IAB75_02695</name>
</gene>
<organism evidence="2 3">
    <name type="scientific">Candidatus Cryptobacteroides avicola</name>
    <dbReference type="NCBI Taxonomy" id="2840757"/>
    <lineage>
        <taxon>Bacteria</taxon>
        <taxon>Pseudomonadati</taxon>
        <taxon>Bacteroidota</taxon>
        <taxon>Bacteroidia</taxon>
        <taxon>Bacteroidales</taxon>
        <taxon>Candidatus Cryptobacteroides</taxon>
    </lineage>
</organism>
<reference evidence="2" key="2">
    <citation type="journal article" date="2021" name="PeerJ">
        <title>Extensive microbial diversity within the chicken gut microbiome revealed by metagenomics and culture.</title>
        <authorList>
            <person name="Gilroy R."/>
            <person name="Ravi A."/>
            <person name="Getino M."/>
            <person name="Pursley I."/>
            <person name="Horton D.L."/>
            <person name="Alikhan N.F."/>
            <person name="Baker D."/>
            <person name="Gharbi K."/>
            <person name="Hall N."/>
            <person name="Watson M."/>
            <person name="Adriaenssens E.M."/>
            <person name="Foster-Nyarko E."/>
            <person name="Jarju S."/>
            <person name="Secka A."/>
            <person name="Antonio M."/>
            <person name="Oren A."/>
            <person name="Chaudhuri R.R."/>
            <person name="La Ragione R."/>
            <person name="Hildebrand F."/>
            <person name="Pallen M.J."/>
        </authorList>
    </citation>
    <scope>NUCLEOTIDE SEQUENCE</scope>
    <source>
        <strain evidence="2">G3-8215</strain>
    </source>
</reference>
<dbReference type="EMBL" id="JADILV010000021">
    <property type="protein sequence ID" value="MBO8483012.1"/>
    <property type="molecule type" value="Genomic_DNA"/>
</dbReference>
<comment type="caution">
    <text evidence="2">The sequence shown here is derived from an EMBL/GenBank/DDBJ whole genome shotgun (WGS) entry which is preliminary data.</text>
</comment>
<dbReference type="Gene3D" id="2.60.40.2580">
    <property type="match status" value="1"/>
</dbReference>
<sequence>MGKQKTGMKQMMILFLNKGMDMHKKYIWSFAVILSLLSYSCSLSEQFDIPAPVSGSDIMSISFISDPMQAYRVTTRSSDPKDEDEKRINNLYIFFFNKGTGTYLSGEYLTGYPSASKEGGYYVPGEGVTLLKIDQDLFDEYDDEGNPQTPSSAIVYAVANVEASLFQELDENTGRPVRIKSLSDLTGLVYSPETVALSIPNTGIPMVGWKEIDLTSTEDSSEEAVAAQRTVELKSLMARVDVNISLDSDVTNNNLPALTLMDFTVKNIPTKVAFEQPDYANAENPESTSLEGAKKDIQSPLQRTIYNRNGTISISFYMYENIQFKHVPENWEYPEKIEDYQKQRYKPYLAHEDATAVELHCFYSTYNETGTGTATYEVRYTLYLGSNHTDDFKVIRNHQYKNDITIKGLLARNNSAGEYTFDARVDIDEEYSKYYISMLRERNHDAHFCVTPMDVYLFAEDSDKPTIDVILGEVPEGSEIPVPESVPDWIRMEKIPSQNMSDGTLPQELTSTNLTTDGNYTAGHGKRKYFTTDLLSQLDDKVTVDASRDRVYFYIDENLTLSDRDATVTLIYKENGTEQSRRTIKLGQVHLLPVETGDGNTIYMEQYEEYLDHYDPLDNYETDLVYDYLPWAGDLPLIDMQIPRLFSNWWGSTIASSSYENPGLVMYDGVEFTGFILFLAGEGGKNLNQRPSSAVEYCFNKNKRNDLSGSIPASYSEHRTLFSGTVYEETSNNIKWFLPGITQMENALTKYYQTFPEFQDYYYWSVSAGEREGTADAQNTSSTRARATKVKPDGYYEQSGGGEGASYEVYAYELGNGGYALRTQTGIRIRAFRKDLEPYNY</sequence>
<name>A0A940DQ73_9BACT</name>
<feature type="compositionally biased region" description="Polar residues" evidence="1">
    <location>
        <begin position="776"/>
        <end position="785"/>
    </location>
</feature>
<dbReference type="AlphaFoldDB" id="A0A940DQ73"/>
<protein>
    <submittedName>
        <fullName evidence="2">DUF4906 domain-containing protein</fullName>
    </submittedName>
</protein>
<accession>A0A940DQ73</accession>
<evidence type="ECO:0000256" key="1">
    <source>
        <dbReference type="SAM" id="MobiDB-lite"/>
    </source>
</evidence>